<dbReference type="InterPro" id="IPR001965">
    <property type="entry name" value="Znf_PHD"/>
</dbReference>
<dbReference type="CDD" id="cd04301">
    <property type="entry name" value="NAT_SF"/>
    <property type="match status" value="1"/>
</dbReference>
<feature type="domain" description="PHD-type" evidence="8">
    <location>
        <begin position="1014"/>
        <end position="1059"/>
    </location>
</feature>
<dbReference type="PROSITE" id="PS50016">
    <property type="entry name" value="ZF_PHD_2"/>
    <property type="match status" value="1"/>
</dbReference>
<name>A0A1U7Z0X4_NELNU</name>
<dbReference type="GO" id="GO:0016747">
    <property type="term" value="F:acyltransferase activity, transferring groups other than amino-acyl groups"/>
    <property type="evidence" value="ECO:0007669"/>
    <property type="project" value="InterPro"/>
</dbReference>
<dbReference type="InterPro" id="IPR056511">
    <property type="entry name" value="IDM1_C"/>
</dbReference>
<keyword evidence="2" id="KW-0479">Metal-binding</keyword>
<dbReference type="InterPro" id="IPR000182">
    <property type="entry name" value="GNAT_dom"/>
</dbReference>
<dbReference type="InterPro" id="IPR042163">
    <property type="entry name" value="PHF12"/>
</dbReference>
<evidence type="ECO:0000256" key="2">
    <source>
        <dbReference type="ARBA" id="ARBA00022723"/>
    </source>
</evidence>
<dbReference type="Gene3D" id="3.30.40.10">
    <property type="entry name" value="Zinc/RING finger domain, C3HC4 (zinc finger)"/>
    <property type="match status" value="1"/>
</dbReference>
<feature type="region of interest" description="Disordered" evidence="7">
    <location>
        <begin position="799"/>
        <end position="829"/>
    </location>
</feature>
<dbReference type="GO" id="GO:0008270">
    <property type="term" value="F:zinc ion binding"/>
    <property type="evidence" value="ECO:0007669"/>
    <property type="project" value="UniProtKB-KW"/>
</dbReference>
<keyword evidence="4" id="KW-0862">Zinc</keyword>
<dbReference type="OMA" id="NRLNCER"/>
<evidence type="ECO:0000256" key="7">
    <source>
        <dbReference type="SAM" id="MobiDB-lite"/>
    </source>
</evidence>
<dbReference type="GeneID" id="104589890"/>
<dbReference type="RefSeq" id="XP_010246651.1">
    <property type="nucleotide sequence ID" value="XM_010248349.2"/>
</dbReference>
<keyword evidence="3 6" id="KW-0863">Zinc-finger</keyword>
<accession>A0A1U7Z0X4</accession>
<evidence type="ECO:0000256" key="1">
    <source>
        <dbReference type="ARBA" id="ARBA00004123"/>
    </source>
</evidence>
<evidence type="ECO:0000259" key="9">
    <source>
        <dbReference type="PROSITE" id="PS51186"/>
    </source>
</evidence>
<dbReference type="Pfam" id="PF23209">
    <property type="entry name" value="IDM1_C"/>
    <property type="match status" value="1"/>
</dbReference>
<feature type="compositionally biased region" description="Basic and acidic residues" evidence="7">
    <location>
        <begin position="142"/>
        <end position="154"/>
    </location>
</feature>
<reference evidence="11" key="1">
    <citation type="submission" date="2025-08" db="UniProtKB">
        <authorList>
            <consortium name="RefSeq"/>
        </authorList>
    </citation>
    <scope>IDENTIFICATION</scope>
</reference>
<keyword evidence="5" id="KW-0539">Nucleus</keyword>
<dbReference type="OrthoDB" id="429143at2759"/>
<feature type="region of interest" description="Disordered" evidence="7">
    <location>
        <begin position="120"/>
        <end position="191"/>
    </location>
</feature>
<feature type="compositionally biased region" description="Low complexity" evidence="7">
    <location>
        <begin position="319"/>
        <end position="330"/>
    </location>
</feature>
<dbReference type="SUPFAM" id="SSF57903">
    <property type="entry name" value="FYVE/PHD zinc finger"/>
    <property type="match status" value="1"/>
</dbReference>
<comment type="subcellular location">
    <subcellularLocation>
        <location evidence="1">Nucleus</location>
    </subcellularLocation>
</comment>
<sequence>MSFAKLVGYSFGINEVVPSAVESQGFGGEEKNSLKFIRGRLGGSIIPANDVVNGVLHGSSLNLGFGAGTTGRGNGGSLDYSSPHGVFSGDSEGAYVNAGKPLNDFGTYHLGTTMAASRFKGEAAKSGSGASRKYQKKGMRKTSKEQKGDPDWLPKQETGIGSSDVKKKGNSVRRRSTTAKRSQNGKTQLEEDVGTVVSKSVVQCLPAPDGLKHPTLPSGWVVKAQEGGRDPLYISPSGTVYGPLSKVLDASSNDAFNCRERQRGSSRSMDDDGLHGNLDSSIPALGRKNGPLIAQVDQQGRTKPEIESVATRSLEEELFNNSESSKESSSIPVEMGSEESQNVMAHCMLYNTGRTCRKDQSLSTETKKKNFSSMIVTENSGKHNNDMQRDAIGVQLSNGKHVPVDNESDIETRLGEDLLDSSKCVFILKGDMLVKKLETDEEREALLLREEKEYKRAPEAVVVKEKVKSSTHGECLNRETQGLNCCSKTLTKDAQDRNAGIGHNGELHGVRRSLRINGRHVPVHTELDIETRDDDYFLDSLPSDLLLGKHEPEDENDEEASPVQEEMRYREVNEVLASCIADEKVKDKSCSSLGMLTVDIQVELRKPEKENDNEASVMPAELRCNESNEVMSSDACDIRKSCNLVDISVQDMPLVQETEKENAMEALPIPGESKCQKAHNILESCVADGKAKPQTKYEHVSNNTKKLDSSASWIFKNDQDRGIEVVGVRRSKRINGKHVPIHSEWDIDIWTLDDLLGSTQFAVNDVAIKDKKKSRNSISEVDSVKGNLTAVEDVFQTATRKHDNKKPRDQKQLKCNSTLSKPEKMSKKVDGIKVPVSEKLSPTLKNNRGQDLMSEKYSSPCASKRKAVGGGHSNCKKKKKRSGGCGLIVRRTGKGDCKENILSETRVGMLSWMIDTGTVAESEKVVYKTNDGKSNITRGCITRGGIWCNCCRKHFSLLEFEAHAGSDLRQPWINTFTVSGKSLLQCLREAWEKEKNRRRIAYQTVGVGDADPSDDTCGICADGGHLICCDACPSTFHQDCILLKSLPEGSWYCPMCRCAFCMLVDHDQDKPGQARQLLNCNQCGCKYHRECTSENVVDKDSKLFSFCGTNCKKVAERLSNMLGISNPLGGGFSWTLLKRMNEDEDTISGHRLSFIMECNVKLSLALSVLDECFSPLVDPRTGLNMISQAVYSCGSNYNRLNCEGFYTIILEKDDEIVSVATLRLHGVRLAEMPFIGTRPIHRRKGMCRRLLRAIEEMLSSLHVEKLIIPAISDLLETWMTSFSFKPLELSHKDEIRNLSMMIFLETTLLQKSLCSIKTDDTKVDKQVDSVGTCDKGIDRTGDSHSTDGPVVPCFSCPENSQHGLTGSTLKPLEDPSSTEDVLPCFQAKASSGCVSELLPTQSTSVRNLEMVPQNL</sequence>
<feature type="domain" description="N-acetyltransferase" evidence="9">
    <location>
        <begin position="1153"/>
        <end position="1305"/>
    </location>
</feature>
<dbReference type="InterPro" id="IPR016181">
    <property type="entry name" value="Acyl_CoA_acyltransferase"/>
</dbReference>
<dbReference type="Gene3D" id="3.40.630.30">
    <property type="match status" value="1"/>
</dbReference>
<gene>
    <name evidence="11" type="primary">LOC104589890</name>
</gene>
<dbReference type="PANTHER" id="PTHR46309">
    <property type="entry name" value="PHD FINGER PROTEIN 12"/>
    <property type="match status" value="1"/>
</dbReference>
<keyword evidence="10" id="KW-1185">Reference proteome</keyword>
<dbReference type="GO" id="GO:0003714">
    <property type="term" value="F:transcription corepressor activity"/>
    <property type="evidence" value="ECO:0007669"/>
    <property type="project" value="InterPro"/>
</dbReference>
<feature type="region of interest" description="Disordered" evidence="7">
    <location>
        <begin position="546"/>
        <end position="565"/>
    </location>
</feature>
<evidence type="ECO:0000259" key="8">
    <source>
        <dbReference type="PROSITE" id="PS50016"/>
    </source>
</evidence>
<dbReference type="PROSITE" id="PS51186">
    <property type="entry name" value="GNAT"/>
    <property type="match status" value="1"/>
</dbReference>
<evidence type="ECO:0000256" key="6">
    <source>
        <dbReference type="PROSITE-ProRule" id="PRU00146"/>
    </source>
</evidence>
<dbReference type="SMART" id="SM00249">
    <property type="entry name" value="PHD"/>
    <property type="match status" value="2"/>
</dbReference>
<feature type="compositionally biased region" description="Basic residues" evidence="7">
    <location>
        <begin position="168"/>
        <end position="178"/>
    </location>
</feature>
<dbReference type="InterPro" id="IPR011011">
    <property type="entry name" value="Znf_FYVE_PHD"/>
</dbReference>
<evidence type="ECO:0000313" key="11">
    <source>
        <dbReference type="RefSeq" id="XP_010246651.1"/>
    </source>
</evidence>
<dbReference type="SUPFAM" id="SSF55729">
    <property type="entry name" value="Acyl-CoA N-acyltransferases (Nat)"/>
    <property type="match status" value="1"/>
</dbReference>
<dbReference type="KEGG" id="nnu:104589890"/>
<evidence type="ECO:0000256" key="5">
    <source>
        <dbReference type="ARBA" id="ARBA00023242"/>
    </source>
</evidence>
<feature type="region of interest" description="Disordered" evidence="7">
    <location>
        <begin position="255"/>
        <end position="288"/>
    </location>
</feature>
<feature type="compositionally biased region" description="Basic and acidic residues" evidence="7">
    <location>
        <begin position="257"/>
        <end position="274"/>
    </location>
</feature>
<dbReference type="InParanoid" id="A0A1U7Z0X4"/>
<evidence type="ECO:0000256" key="3">
    <source>
        <dbReference type="ARBA" id="ARBA00022771"/>
    </source>
</evidence>
<dbReference type="Pfam" id="PF16135">
    <property type="entry name" value="TDBD"/>
    <property type="match status" value="1"/>
</dbReference>
<dbReference type="InterPro" id="IPR013083">
    <property type="entry name" value="Znf_RING/FYVE/PHD"/>
</dbReference>
<dbReference type="eggNOG" id="ENOG502QRCD">
    <property type="taxonomic scope" value="Eukaryota"/>
</dbReference>
<evidence type="ECO:0000313" key="10">
    <source>
        <dbReference type="Proteomes" id="UP000189703"/>
    </source>
</evidence>
<dbReference type="PANTHER" id="PTHR46309:SF1">
    <property type="entry name" value="PHD FINGER PROTEIN 12"/>
    <property type="match status" value="1"/>
</dbReference>
<dbReference type="Proteomes" id="UP000189703">
    <property type="component" value="Unplaced"/>
</dbReference>
<feature type="region of interest" description="Disordered" evidence="7">
    <location>
        <begin position="313"/>
        <end position="332"/>
    </location>
</feature>
<dbReference type="InterPro" id="IPR019787">
    <property type="entry name" value="Znf_PHD-finger"/>
</dbReference>
<organism evidence="10 11">
    <name type="scientific">Nelumbo nucifera</name>
    <name type="common">Sacred lotus</name>
    <dbReference type="NCBI Taxonomy" id="4432"/>
    <lineage>
        <taxon>Eukaryota</taxon>
        <taxon>Viridiplantae</taxon>
        <taxon>Streptophyta</taxon>
        <taxon>Embryophyta</taxon>
        <taxon>Tracheophyta</taxon>
        <taxon>Spermatophyta</taxon>
        <taxon>Magnoliopsida</taxon>
        <taxon>Proteales</taxon>
        <taxon>Nelumbonaceae</taxon>
        <taxon>Nelumbo</taxon>
    </lineage>
</organism>
<evidence type="ECO:0000256" key="4">
    <source>
        <dbReference type="ARBA" id="ARBA00022833"/>
    </source>
</evidence>
<dbReference type="InterPro" id="IPR032308">
    <property type="entry name" value="TDBD"/>
</dbReference>
<dbReference type="Pfam" id="PF00628">
    <property type="entry name" value="PHD"/>
    <property type="match status" value="1"/>
</dbReference>
<protein>
    <submittedName>
        <fullName evidence="11">Uncharacterized protein LOC104589890 isoform X1</fullName>
    </submittedName>
</protein>
<dbReference type="GO" id="GO:0005634">
    <property type="term" value="C:nucleus"/>
    <property type="evidence" value="ECO:0007669"/>
    <property type="project" value="UniProtKB-SubCell"/>
</dbReference>
<proteinExistence type="predicted"/>